<dbReference type="PANTHER" id="PTHR45766">
    <property type="entry name" value="DNA ANNEALING HELICASE AND ENDONUCLEASE ZRANB3 FAMILY MEMBER"/>
    <property type="match status" value="1"/>
</dbReference>
<dbReference type="Pfam" id="PF00271">
    <property type="entry name" value="Helicase_C"/>
    <property type="match status" value="1"/>
</dbReference>
<evidence type="ECO:0000259" key="2">
    <source>
        <dbReference type="PROSITE" id="PS51194"/>
    </source>
</evidence>
<gene>
    <name evidence="3" type="ORF">UFOVP1408_39</name>
</gene>
<keyword evidence="3" id="KW-0067">ATP-binding</keyword>
<dbReference type="InterPro" id="IPR000330">
    <property type="entry name" value="SNF2_N"/>
</dbReference>
<dbReference type="InterPro" id="IPR027417">
    <property type="entry name" value="P-loop_NTPase"/>
</dbReference>
<name>A0A6J5S8P4_9CAUD</name>
<proteinExistence type="predicted"/>
<feature type="domain" description="Helicase C-terminal" evidence="2">
    <location>
        <begin position="330"/>
        <end position="483"/>
    </location>
</feature>
<organism evidence="3">
    <name type="scientific">uncultured Caudovirales phage</name>
    <dbReference type="NCBI Taxonomy" id="2100421"/>
    <lineage>
        <taxon>Viruses</taxon>
        <taxon>Duplodnaviria</taxon>
        <taxon>Heunggongvirae</taxon>
        <taxon>Uroviricota</taxon>
        <taxon>Caudoviricetes</taxon>
        <taxon>Peduoviridae</taxon>
        <taxon>Maltschvirus</taxon>
        <taxon>Maltschvirus maltsch</taxon>
    </lineage>
</organism>
<dbReference type="InterPro" id="IPR038718">
    <property type="entry name" value="SNF2-like_sf"/>
</dbReference>
<keyword evidence="3" id="KW-0347">Helicase</keyword>
<evidence type="ECO:0000256" key="1">
    <source>
        <dbReference type="ARBA" id="ARBA00022801"/>
    </source>
</evidence>
<dbReference type="GO" id="GO:0005524">
    <property type="term" value="F:ATP binding"/>
    <property type="evidence" value="ECO:0007669"/>
    <property type="project" value="InterPro"/>
</dbReference>
<sequence>MAYVYGTEPDSYQREVFDATWQHRSWALFLEMGLGKSKVLIDTACALWETGKIGAVLVVCPKGVIHTWTTQELPRHLPPRIAAVISCWRPSANQKERAAMEAALVQNVGALPFFVANYDAFATKKGVAAAEAFLSAHEKRGVLLILDESTAVKNPDARRTKALLRIARRAAYRRIATGAPITRAPLDLWSQIAMLDEAPLGTRSYFAFRARYAIIQRRQASGRAFSQIVGYRNLNDLQQRLQLVSSRLLKADCLSLPPKIYLRRDVELTPEQARLYHQVRRSALAELEQATLTAPLIVTRILRLHQIVCGLFKGDDDDEATELPSNRIPALREIVDEIGGKAIIWANYRANIQAIERALSEDHGPRSVVTYYGSTPFAARQLAVEQFQDPDSPVRFFVAHPKTGGSGLTLTAANTVIYFSNNHDLDLRAQSEDRAHRRGQTKSVTYIDLVAPGTVDDAILRALRDKIDLSGSVLGDQWREWVI</sequence>
<dbReference type="SMART" id="SM00490">
    <property type="entry name" value="HELICc"/>
    <property type="match status" value="1"/>
</dbReference>
<dbReference type="PROSITE" id="PS51194">
    <property type="entry name" value="HELICASE_CTER"/>
    <property type="match status" value="1"/>
</dbReference>
<dbReference type="Gene3D" id="3.40.50.10810">
    <property type="entry name" value="Tandem AAA-ATPase domain"/>
    <property type="match status" value="1"/>
</dbReference>
<dbReference type="Gene3D" id="3.40.50.300">
    <property type="entry name" value="P-loop containing nucleotide triphosphate hydrolases"/>
    <property type="match status" value="1"/>
</dbReference>
<keyword evidence="3" id="KW-0547">Nucleotide-binding</keyword>
<dbReference type="CDD" id="cd18793">
    <property type="entry name" value="SF2_C_SNF"/>
    <property type="match status" value="1"/>
</dbReference>
<reference evidence="3" key="1">
    <citation type="submission" date="2020-05" db="EMBL/GenBank/DDBJ databases">
        <authorList>
            <person name="Chiriac C."/>
            <person name="Salcher M."/>
            <person name="Ghai R."/>
            <person name="Kavagutti S V."/>
        </authorList>
    </citation>
    <scope>NUCLEOTIDE SEQUENCE</scope>
</reference>
<dbReference type="PANTHER" id="PTHR45766:SF6">
    <property type="entry name" value="SWI_SNF-RELATED MATRIX-ASSOCIATED ACTIN-DEPENDENT REGULATOR OF CHROMATIN SUBFAMILY A-LIKE PROTEIN 1"/>
    <property type="match status" value="1"/>
</dbReference>
<dbReference type="GO" id="GO:0031297">
    <property type="term" value="P:replication fork processing"/>
    <property type="evidence" value="ECO:0007669"/>
    <property type="project" value="TreeGrafter"/>
</dbReference>
<dbReference type="InterPro" id="IPR001650">
    <property type="entry name" value="Helicase_C-like"/>
</dbReference>
<keyword evidence="1" id="KW-0378">Hydrolase</keyword>
<dbReference type="EMBL" id="LR797355">
    <property type="protein sequence ID" value="CAB4205195.1"/>
    <property type="molecule type" value="Genomic_DNA"/>
</dbReference>
<evidence type="ECO:0000313" key="3">
    <source>
        <dbReference type="EMBL" id="CAB4205195.1"/>
    </source>
</evidence>
<dbReference type="SUPFAM" id="SSF52540">
    <property type="entry name" value="P-loop containing nucleoside triphosphate hydrolases"/>
    <property type="match status" value="2"/>
</dbReference>
<dbReference type="GO" id="GO:0006281">
    <property type="term" value="P:DNA repair"/>
    <property type="evidence" value="ECO:0007669"/>
    <property type="project" value="TreeGrafter"/>
</dbReference>
<protein>
    <submittedName>
        <fullName evidence="3">HepA Superfamily II DNA/RNA helicases, SNF2 family</fullName>
    </submittedName>
</protein>
<dbReference type="GO" id="GO:0004386">
    <property type="term" value="F:helicase activity"/>
    <property type="evidence" value="ECO:0007669"/>
    <property type="project" value="UniProtKB-KW"/>
</dbReference>
<dbReference type="GO" id="GO:0016787">
    <property type="term" value="F:hydrolase activity"/>
    <property type="evidence" value="ECO:0007669"/>
    <property type="project" value="UniProtKB-KW"/>
</dbReference>
<accession>A0A6J5S8P4</accession>
<dbReference type="Pfam" id="PF00176">
    <property type="entry name" value="SNF2-rel_dom"/>
    <property type="match status" value="1"/>
</dbReference>
<dbReference type="InterPro" id="IPR049730">
    <property type="entry name" value="SNF2/RAD54-like_C"/>
</dbReference>